<dbReference type="EMBL" id="CP017269">
    <property type="protein sequence ID" value="AOT72652.1"/>
    <property type="molecule type" value="Genomic_DNA"/>
</dbReference>
<evidence type="ECO:0000256" key="4">
    <source>
        <dbReference type="ARBA" id="ARBA00022692"/>
    </source>
</evidence>
<keyword evidence="6 7" id="KW-0472">Membrane</keyword>
<dbReference type="Pfam" id="PF02308">
    <property type="entry name" value="MgtC"/>
    <property type="match status" value="1"/>
</dbReference>
<dbReference type="Proteomes" id="UP000095743">
    <property type="component" value="Chromosome"/>
</dbReference>
<dbReference type="PANTHER" id="PTHR33778:SF1">
    <property type="entry name" value="MAGNESIUM TRANSPORTER YHID-RELATED"/>
    <property type="match status" value="1"/>
</dbReference>
<dbReference type="SUPFAM" id="SSF55021">
    <property type="entry name" value="ACT-like"/>
    <property type="match status" value="1"/>
</dbReference>
<dbReference type="PROSITE" id="PS51671">
    <property type="entry name" value="ACT"/>
    <property type="match status" value="1"/>
</dbReference>
<dbReference type="InterPro" id="IPR045865">
    <property type="entry name" value="ACT-like_dom_sf"/>
</dbReference>
<evidence type="ECO:0000256" key="3">
    <source>
        <dbReference type="ARBA" id="ARBA00022475"/>
    </source>
</evidence>
<dbReference type="InterPro" id="IPR003416">
    <property type="entry name" value="MgtC/SapB/SrpB/YhiD_fam"/>
</dbReference>
<evidence type="ECO:0000256" key="5">
    <source>
        <dbReference type="ARBA" id="ARBA00022989"/>
    </source>
</evidence>
<evidence type="ECO:0000256" key="7">
    <source>
        <dbReference type="SAM" id="Phobius"/>
    </source>
</evidence>
<evidence type="ECO:0000259" key="8">
    <source>
        <dbReference type="PROSITE" id="PS51671"/>
    </source>
</evidence>
<feature type="transmembrane region" description="Helical" evidence="7">
    <location>
        <begin position="37"/>
        <end position="56"/>
    </location>
</feature>
<evidence type="ECO:0000313" key="10">
    <source>
        <dbReference type="Proteomes" id="UP000095743"/>
    </source>
</evidence>
<evidence type="ECO:0000256" key="1">
    <source>
        <dbReference type="ARBA" id="ARBA00004651"/>
    </source>
</evidence>
<name>A0A1D8GP27_9FIRM</name>
<keyword evidence="4 7" id="KW-0812">Transmembrane</keyword>
<evidence type="ECO:0000256" key="2">
    <source>
        <dbReference type="ARBA" id="ARBA00009298"/>
    </source>
</evidence>
<gene>
    <name evidence="9" type="ORF">Gferi_25715</name>
</gene>
<sequence length="221" mass="23973">MLGLFDIMIRLGLSCLLGGLIGMERESINRPAGFRTHILVCIGSTLIMLSGLFLFYEFISYTNMDPARLGAQVISGIGFLGAGTIIRDGSSVKGLTTAASLWAVAGIGIATGIGFYTGAIAATAFMLMILIIFSKFERYLNKKNNGVVIRTTIVNKPGQLGKVTTELGNHNISITNISMLPADEHHVTVEFTMVIPRRLSRIDLMDKLLQLDTVQSVEIIH</sequence>
<dbReference type="InterPro" id="IPR049177">
    <property type="entry name" value="MgtC_SapB_SrpB_YhiD_N"/>
</dbReference>
<dbReference type="STRING" id="1424294.Gferi_25715"/>
<reference evidence="9 10" key="1">
    <citation type="submission" date="2016-09" db="EMBL/GenBank/DDBJ databases">
        <title>Genomic analysis reveals versatility of anaerobic energy metabolism of Geosporobacter ferrireducens IRF9 of phylum Firmicutes.</title>
        <authorList>
            <person name="Kim S.-J."/>
        </authorList>
    </citation>
    <scope>NUCLEOTIDE SEQUENCE [LARGE SCALE GENOMIC DNA]</scope>
    <source>
        <strain evidence="9 10">IRF9</strain>
    </source>
</reference>
<evidence type="ECO:0000313" key="9">
    <source>
        <dbReference type="EMBL" id="AOT72652.1"/>
    </source>
</evidence>
<dbReference type="PANTHER" id="PTHR33778">
    <property type="entry name" value="PROTEIN MGTC"/>
    <property type="match status" value="1"/>
</dbReference>
<dbReference type="Gene3D" id="3.30.70.260">
    <property type="match status" value="1"/>
</dbReference>
<organism evidence="9 10">
    <name type="scientific">Geosporobacter ferrireducens</name>
    <dbReference type="NCBI Taxonomy" id="1424294"/>
    <lineage>
        <taxon>Bacteria</taxon>
        <taxon>Bacillati</taxon>
        <taxon>Bacillota</taxon>
        <taxon>Clostridia</taxon>
        <taxon>Peptostreptococcales</taxon>
        <taxon>Thermotaleaceae</taxon>
        <taxon>Geosporobacter</taxon>
    </lineage>
</organism>
<dbReference type="Pfam" id="PF01842">
    <property type="entry name" value="ACT"/>
    <property type="match status" value="1"/>
</dbReference>
<dbReference type="OrthoDB" id="9811198at2"/>
<feature type="domain" description="ACT" evidence="8">
    <location>
        <begin position="148"/>
        <end position="221"/>
    </location>
</feature>
<dbReference type="GO" id="GO:0005886">
    <property type="term" value="C:plasma membrane"/>
    <property type="evidence" value="ECO:0007669"/>
    <property type="project" value="UniProtKB-SubCell"/>
</dbReference>
<proteinExistence type="inferred from homology"/>
<comment type="similarity">
    <text evidence="2">Belongs to the MgtC/SapB family.</text>
</comment>
<keyword evidence="3" id="KW-1003">Cell membrane</keyword>
<dbReference type="KEGG" id="gfe:Gferi_25715"/>
<feature type="transmembrane region" description="Helical" evidence="7">
    <location>
        <begin position="68"/>
        <end position="86"/>
    </location>
</feature>
<feature type="transmembrane region" description="Helical" evidence="7">
    <location>
        <begin position="101"/>
        <end position="133"/>
    </location>
</feature>
<protein>
    <recommendedName>
        <fullName evidence="8">ACT domain-containing protein</fullName>
    </recommendedName>
</protein>
<keyword evidence="5 7" id="KW-1133">Transmembrane helix</keyword>
<comment type="subcellular location">
    <subcellularLocation>
        <location evidence="1">Cell membrane</location>
        <topology evidence="1">Multi-pass membrane protein</topology>
    </subcellularLocation>
</comment>
<keyword evidence="10" id="KW-1185">Reference proteome</keyword>
<accession>A0A1D8GP27</accession>
<dbReference type="InterPro" id="IPR002912">
    <property type="entry name" value="ACT_dom"/>
</dbReference>
<dbReference type="AlphaFoldDB" id="A0A1D8GP27"/>
<evidence type="ECO:0000256" key="6">
    <source>
        <dbReference type="ARBA" id="ARBA00023136"/>
    </source>
</evidence>
<dbReference type="PRINTS" id="PR01837">
    <property type="entry name" value="MGTCSAPBPROT"/>
</dbReference>